<dbReference type="EMBL" id="KZ679008">
    <property type="protein sequence ID" value="PSS22806.1"/>
    <property type="molecule type" value="Genomic_DNA"/>
</dbReference>
<keyword evidence="2" id="KW-1185">Reference proteome</keyword>
<name>A0A2T3B7F0_AMORE</name>
<evidence type="ECO:0000313" key="1">
    <source>
        <dbReference type="EMBL" id="PSS22806.1"/>
    </source>
</evidence>
<dbReference type="OrthoDB" id="3016366at2759"/>
<evidence type="ECO:0000313" key="2">
    <source>
        <dbReference type="Proteomes" id="UP000241818"/>
    </source>
</evidence>
<dbReference type="Proteomes" id="UP000241818">
    <property type="component" value="Unassembled WGS sequence"/>
</dbReference>
<protein>
    <submittedName>
        <fullName evidence="1">Uncharacterized protein</fullName>
    </submittedName>
</protein>
<dbReference type="GeneID" id="36571595"/>
<proteinExistence type="predicted"/>
<accession>A0A2T3B7F0</accession>
<dbReference type="InParanoid" id="A0A2T3B7F0"/>
<dbReference type="AlphaFoldDB" id="A0A2T3B7F0"/>
<sequence>MAALENNTVYMTLDSRGVPGTFHWGVFVTSSTEGRYYHATNSSGGWQLEVRPTSSIMSSSTLVLAYKIGQVSSQSQIDQVLRDVPADGSPSLRTGEAFTCRIWAKDAVMALYNNRLLDLSADIDTLEREAIRLVTKFEPDVERGVRQATVMDSTSSSSSS</sequence>
<dbReference type="RefSeq" id="XP_024722852.1">
    <property type="nucleotide sequence ID" value="XM_024863514.1"/>
</dbReference>
<dbReference type="Pfam" id="PF20174">
    <property type="entry name" value="DUF6540"/>
    <property type="match status" value="1"/>
</dbReference>
<reference evidence="1 2" key="1">
    <citation type="journal article" date="2018" name="New Phytol.">
        <title>Comparative genomics and transcriptomics depict ericoid mycorrhizal fungi as versatile saprotrophs and plant mutualists.</title>
        <authorList>
            <person name="Martino E."/>
            <person name="Morin E."/>
            <person name="Grelet G.A."/>
            <person name="Kuo A."/>
            <person name="Kohler A."/>
            <person name="Daghino S."/>
            <person name="Barry K.W."/>
            <person name="Cichocki N."/>
            <person name="Clum A."/>
            <person name="Dockter R.B."/>
            <person name="Hainaut M."/>
            <person name="Kuo R.C."/>
            <person name="LaButti K."/>
            <person name="Lindahl B.D."/>
            <person name="Lindquist E.A."/>
            <person name="Lipzen A."/>
            <person name="Khouja H.R."/>
            <person name="Magnuson J."/>
            <person name="Murat C."/>
            <person name="Ohm R.A."/>
            <person name="Singer S.W."/>
            <person name="Spatafora J.W."/>
            <person name="Wang M."/>
            <person name="Veneault-Fourrey C."/>
            <person name="Henrissat B."/>
            <person name="Grigoriev I.V."/>
            <person name="Martin F.M."/>
            <person name="Perotto S."/>
        </authorList>
    </citation>
    <scope>NUCLEOTIDE SEQUENCE [LARGE SCALE GENOMIC DNA]</scope>
    <source>
        <strain evidence="1 2">ATCC 22711</strain>
    </source>
</reference>
<gene>
    <name evidence="1" type="ORF">M430DRAFT_16751</name>
</gene>
<organism evidence="1 2">
    <name type="scientific">Amorphotheca resinae ATCC 22711</name>
    <dbReference type="NCBI Taxonomy" id="857342"/>
    <lineage>
        <taxon>Eukaryota</taxon>
        <taxon>Fungi</taxon>
        <taxon>Dikarya</taxon>
        <taxon>Ascomycota</taxon>
        <taxon>Pezizomycotina</taxon>
        <taxon>Leotiomycetes</taxon>
        <taxon>Helotiales</taxon>
        <taxon>Amorphothecaceae</taxon>
        <taxon>Amorphotheca</taxon>
    </lineage>
</organism>
<dbReference type="InterPro" id="IPR046670">
    <property type="entry name" value="DUF6540"/>
</dbReference>